<dbReference type="EMBL" id="CP020715">
    <property type="protein sequence ID" value="ARJ05536.1"/>
    <property type="molecule type" value="Genomic_DNA"/>
</dbReference>
<dbReference type="AlphaFoldDB" id="A0A1X9LK09"/>
<keyword evidence="2" id="KW-1185">Reference proteome</keyword>
<sequence length="225" mass="23381">MFVHVLGEVLPLAVGIIVSPMPIAGVIALLLGPKGRGNAVVFTVAFLVATFAVTLAFASGSKGTTRSDSFFAQLFHIVLGFAFAALFLFLAYRSFRGRPKKGEEPKEPRWLAAIDSFGPVKSAGLGLLLGVANVKNLPIMIAAGATIGTEGLEWPLVFLAVFVFSVIACLGVLVPTLLGGSGSKGITSFLASTKSALIRHDAIIMTVLFLVLGAIQLGKALEALG</sequence>
<evidence type="ECO:0000313" key="1">
    <source>
        <dbReference type="EMBL" id="ARJ05536.1"/>
    </source>
</evidence>
<proteinExistence type="predicted"/>
<dbReference type="RefSeq" id="WP_085019674.1">
    <property type="nucleotide sequence ID" value="NZ_BMHD01000001.1"/>
</dbReference>
<organism evidence="1 2">
    <name type="scientific">Cnuibacter physcomitrellae</name>
    <dbReference type="NCBI Taxonomy" id="1619308"/>
    <lineage>
        <taxon>Bacteria</taxon>
        <taxon>Bacillati</taxon>
        <taxon>Actinomycetota</taxon>
        <taxon>Actinomycetes</taxon>
        <taxon>Micrococcales</taxon>
        <taxon>Microbacteriaceae</taxon>
        <taxon>Cnuibacter</taxon>
    </lineage>
</organism>
<dbReference type="KEGG" id="cphy:B5808_10100"/>
<gene>
    <name evidence="1" type="ORF">B5808_10100</name>
</gene>
<accession>A0A1X9LK09</accession>
<dbReference type="Proteomes" id="UP000192775">
    <property type="component" value="Chromosome"/>
</dbReference>
<name>A0A1X9LK09_9MICO</name>
<dbReference type="InterPro" id="IPR021315">
    <property type="entry name" value="Gap/Sap"/>
</dbReference>
<dbReference type="STRING" id="1619308.B5808_10100"/>
<protein>
    <submittedName>
        <fullName evidence="1">Uncharacterized protein</fullName>
    </submittedName>
</protein>
<dbReference type="Pfam" id="PF11139">
    <property type="entry name" value="SfLAP"/>
    <property type="match status" value="1"/>
</dbReference>
<reference evidence="1 2" key="1">
    <citation type="submission" date="2017-04" db="EMBL/GenBank/DDBJ databases">
        <authorList>
            <person name="Afonso C.L."/>
            <person name="Miller P.J."/>
            <person name="Scott M.A."/>
            <person name="Spackman E."/>
            <person name="Goraichik I."/>
            <person name="Dimitrov K.M."/>
            <person name="Suarez D.L."/>
            <person name="Swayne D.E."/>
        </authorList>
    </citation>
    <scope>NUCLEOTIDE SEQUENCE [LARGE SCALE GENOMIC DNA]</scope>
    <source>
        <strain evidence="2">XA(T)</strain>
    </source>
</reference>
<evidence type="ECO:0000313" key="2">
    <source>
        <dbReference type="Proteomes" id="UP000192775"/>
    </source>
</evidence>